<dbReference type="Gene3D" id="1.10.3720.10">
    <property type="entry name" value="MetI-like"/>
    <property type="match status" value="1"/>
</dbReference>
<evidence type="ECO:0000256" key="6">
    <source>
        <dbReference type="ARBA" id="ARBA00022989"/>
    </source>
</evidence>
<dbReference type="InterPro" id="IPR000515">
    <property type="entry name" value="MetI-like"/>
</dbReference>
<keyword evidence="5" id="KW-0029">Amino-acid transport</keyword>
<dbReference type="GO" id="GO:0006865">
    <property type="term" value="P:amino acid transport"/>
    <property type="evidence" value="ECO:0007669"/>
    <property type="project" value="UniProtKB-KW"/>
</dbReference>
<dbReference type="PANTHER" id="PTHR30614">
    <property type="entry name" value="MEMBRANE COMPONENT OF AMINO ACID ABC TRANSPORTER"/>
    <property type="match status" value="1"/>
</dbReference>
<name>A0A3E2WHR7_9FIRM</name>
<protein>
    <submittedName>
        <fullName evidence="10">Amino acid ABC transporter permease</fullName>
    </submittedName>
</protein>
<evidence type="ECO:0000256" key="5">
    <source>
        <dbReference type="ARBA" id="ARBA00022970"/>
    </source>
</evidence>
<dbReference type="CDD" id="cd06261">
    <property type="entry name" value="TM_PBP2"/>
    <property type="match status" value="1"/>
</dbReference>
<comment type="similarity">
    <text evidence="8">Belongs to the binding-protein-dependent transport system permease family.</text>
</comment>
<dbReference type="Proteomes" id="UP000261111">
    <property type="component" value="Unassembled WGS sequence"/>
</dbReference>
<organism evidence="10 11">
    <name type="scientific">Hungatella hathewayi</name>
    <dbReference type="NCBI Taxonomy" id="154046"/>
    <lineage>
        <taxon>Bacteria</taxon>
        <taxon>Bacillati</taxon>
        <taxon>Bacillota</taxon>
        <taxon>Clostridia</taxon>
        <taxon>Lachnospirales</taxon>
        <taxon>Lachnospiraceae</taxon>
        <taxon>Hungatella</taxon>
    </lineage>
</organism>
<evidence type="ECO:0000256" key="8">
    <source>
        <dbReference type="RuleBase" id="RU363032"/>
    </source>
</evidence>
<comment type="caution">
    <text evidence="10">The sequence shown here is derived from an EMBL/GenBank/DDBJ whole genome shotgun (WGS) entry which is preliminary data.</text>
</comment>
<gene>
    <name evidence="10" type="ORF">DWX41_20105</name>
</gene>
<dbReference type="InterPro" id="IPR010065">
    <property type="entry name" value="AA_ABC_transptr_permease_3TM"/>
</dbReference>
<dbReference type="PANTHER" id="PTHR30614:SF0">
    <property type="entry name" value="L-CYSTINE TRANSPORT SYSTEM PERMEASE PROTEIN TCYL"/>
    <property type="match status" value="1"/>
</dbReference>
<dbReference type="GeneID" id="93335388"/>
<dbReference type="NCBIfam" id="TIGR01726">
    <property type="entry name" value="HEQRo_perm_3TM"/>
    <property type="match status" value="1"/>
</dbReference>
<keyword evidence="6 8" id="KW-1133">Transmembrane helix</keyword>
<feature type="domain" description="ABC transmembrane type-1" evidence="9">
    <location>
        <begin position="21"/>
        <end position="210"/>
    </location>
</feature>
<keyword evidence="4 8" id="KW-0812">Transmembrane</keyword>
<feature type="transmembrane region" description="Helical" evidence="8">
    <location>
        <begin position="93"/>
        <end position="110"/>
    </location>
</feature>
<dbReference type="InterPro" id="IPR035906">
    <property type="entry name" value="MetI-like_sf"/>
</dbReference>
<evidence type="ECO:0000256" key="3">
    <source>
        <dbReference type="ARBA" id="ARBA00022475"/>
    </source>
</evidence>
<evidence type="ECO:0000259" key="9">
    <source>
        <dbReference type="PROSITE" id="PS50928"/>
    </source>
</evidence>
<dbReference type="RefSeq" id="WP_117441245.1">
    <property type="nucleotide sequence ID" value="NZ_QVIA01000030.1"/>
</dbReference>
<keyword evidence="2 8" id="KW-0813">Transport</keyword>
<dbReference type="Pfam" id="PF00528">
    <property type="entry name" value="BPD_transp_1"/>
    <property type="match status" value="1"/>
</dbReference>
<dbReference type="SUPFAM" id="SSF161098">
    <property type="entry name" value="MetI-like"/>
    <property type="match status" value="1"/>
</dbReference>
<evidence type="ECO:0000256" key="4">
    <source>
        <dbReference type="ARBA" id="ARBA00022692"/>
    </source>
</evidence>
<sequence>MSFYDYANLTGNDAMQFLRAARVTLYITFMSLLIGTIVGVILGLIRCSRNKVVSVLPLVVIEPLRNSPLVTQLFLVFYGLPMIGGIMLDPFPAAILALSLNTAAFMAVLVHNSVSAIPEGQWEAGMALGHSRISTFINVISRQALRLLVPQAITLYISQLQCSSLVALIGIMDLTKLGQNLALRTLKPFLIYGIVFLIYYVISSPLSRLAKSLEKKLSFHY</sequence>
<reference evidence="10 11" key="1">
    <citation type="submission" date="2018-08" db="EMBL/GenBank/DDBJ databases">
        <title>A genome reference for cultivated species of the human gut microbiota.</title>
        <authorList>
            <person name="Zou Y."/>
            <person name="Xue W."/>
            <person name="Luo G."/>
        </authorList>
    </citation>
    <scope>NUCLEOTIDE SEQUENCE [LARGE SCALE GENOMIC DNA]</scope>
    <source>
        <strain evidence="10 11">AF19-21</strain>
    </source>
</reference>
<feature type="transmembrane region" description="Helical" evidence="8">
    <location>
        <begin position="147"/>
        <end position="169"/>
    </location>
</feature>
<dbReference type="AlphaFoldDB" id="A0A3E2WHR7"/>
<dbReference type="GO" id="GO:0043190">
    <property type="term" value="C:ATP-binding cassette (ABC) transporter complex"/>
    <property type="evidence" value="ECO:0007669"/>
    <property type="project" value="InterPro"/>
</dbReference>
<dbReference type="EMBL" id="QVIA01000030">
    <property type="protein sequence ID" value="RGC25826.1"/>
    <property type="molecule type" value="Genomic_DNA"/>
</dbReference>
<dbReference type="InterPro" id="IPR043429">
    <property type="entry name" value="ArtM/GltK/GlnP/TcyL/YhdX-like"/>
</dbReference>
<keyword evidence="3" id="KW-1003">Cell membrane</keyword>
<dbReference type="PROSITE" id="PS50928">
    <property type="entry name" value="ABC_TM1"/>
    <property type="match status" value="1"/>
</dbReference>
<dbReference type="GO" id="GO:0022857">
    <property type="term" value="F:transmembrane transporter activity"/>
    <property type="evidence" value="ECO:0007669"/>
    <property type="project" value="InterPro"/>
</dbReference>
<feature type="transmembrane region" description="Helical" evidence="8">
    <location>
        <begin position="189"/>
        <end position="210"/>
    </location>
</feature>
<comment type="subcellular location">
    <subcellularLocation>
        <location evidence="1 8">Cell membrane</location>
        <topology evidence="1 8">Multi-pass membrane protein</topology>
    </subcellularLocation>
</comment>
<evidence type="ECO:0000256" key="2">
    <source>
        <dbReference type="ARBA" id="ARBA00022448"/>
    </source>
</evidence>
<evidence type="ECO:0000256" key="1">
    <source>
        <dbReference type="ARBA" id="ARBA00004651"/>
    </source>
</evidence>
<accession>A0A3E2WHR7</accession>
<proteinExistence type="inferred from homology"/>
<feature type="transmembrane region" description="Helical" evidence="8">
    <location>
        <begin position="23"/>
        <end position="45"/>
    </location>
</feature>
<evidence type="ECO:0000313" key="10">
    <source>
        <dbReference type="EMBL" id="RGC25826.1"/>
    </source>
</evidence>
<evidence type="ECO:0000313" key="11">
    <source>
        <dbReference type="Proteomes" id="UP000261111"/>
    </source>
</evidence>
<feature type="transmembrane region" description="Helical" evidence="8">
    <location>
        <begin position="66"/>
        <end position="87"/>
    </location>
</feature>
<evidence type="ECO:0000256" key="7">
    <source>
        <dbReference type="ARBA" id="ARBA00023136"/>
    </source>
</evidence>
<keyword evidence="7 8" id="KW-0472">Membrane</keyword>